<accession>A0A9P6DJ48</accession>
<evidence type="ECO:0000256" key="1">
    <source>
        <dbReference type="SAM" id="MobiDB-lite"/>
    </source>
</evidence>
<dbReference type="EMBL" id="MU129216">
    <property type="protein sequence ID" value="KAF9504532.1"/>
    <property type="molecule type" value="Genomic_DNA"/>
</dbReference>
<comment type="caution">
    <text evidence="2">The sequence shown here is derived from an EMBL/GenBank/DDBJ whole genome shotgun (WGS) entry which is preliminary data.</text>
</comment>
<evidence type="ECO:0000313" key="2">
    <source>
        <dbReference type="EMBL" id="KAF9504532.1"/>
    </source>
</evidence>
<dbReference type="AlphaFoldDB" id="A0A9P6DJ48"/>
<organism evidence="2 3">
    <name type="scientific">Hydnum rufescens UP504</name>
    <dbReference type="NCBI Taxonomy" id="1448309"/>
    <lineage>
        <taxon>Eukaryota</taxon>
        <taxon>Fungi</taxon>
        <taxon>Dikarya</taxon>
        <taxon>Basidiomycota</taxon>
        <taxon>Agaricomycotina</taxon>
        <taxon>Agaricomycetes</taxon>
        <taxon>Cantharellales</taxon>
        <taxon>Hydnaceae</taxon>
        <taxon>Hydnum</taxon>
    </lineage>
</organism>
<reference evidence="2" key="1">
    <citation type="journal article" date="2020" name="Nat. Commun.">
        <title>Large-scale genome sequencing of mycorrhizal fungi provides insights into the early evolution of symbiotic traits.</title>
        <authorList>
            <person name="Miyauchi S."/>
            <person name="Kiss E."/>
            <person name="Kuo A."/>
            <person name="Drula E."/>
            <person name="Kohler A."/>
            <person name="Sanchez-Garcia M."/>
            <person name="Morin E."/>
            <person name="Andreopoulos B."/>
            <person name="Barry K.W."/>
            <person name="Bonito G."/>
            <person name="Buee M."/>
            <person name="Carver A."/>
            <person name="Chen C."/>
            <person name="Cichocki N."/>
            <person name="Clum A."/>
            <person name="Culley D."/>
            <person name="Crous P.W."/>
            <person name="Fauchery L."/>
            <person name="Girlanda M."/>
            <person name="Hayes R.D."/>
            <person name="Keri Z."/>
            <person name="LaButti K."/>
            <person name="Lipzen A."/>
            <person name="Lombard V."/>
            <person name="Magnuson J."/>
            <person name="Maillard F."/>
            <person name="Murat C."/>
            <person name="Nolan M."/>
            <person name="Ohm R.A."/>
            <person name="Pangilinan J."/>
            <person name="Pereira M.F."/>
            <person name="Perotto S."/>
            <person name="Peter M."/>
            <person name="Pfister S."/>
            <person name="Riley R."/>
            <person name="Sitrit Y."/>
            <person name="Stielow J.B."/>
            <person name="Szollosi G."/>
            <person name="Zifcakova L."/>
            <person name="Stursova M."/>
            <person name="Spatafora J.W."/>
            <person name="Tedersoo L."/>
            <person name="Vaario L.M."/>
            <person name="Yamada A."/>
            <person name="Yan M."/>
            <person name="Wang P."/>
            <person name="Xu J."/>
            <person name="Bruns T."/>
            <person name="Baldrian P."/>
            <person name="Vilgalys R."/>
            <person name="Dunand C."/>
            <person name="Henrissat B."/>
            <person name="Grigoriev I.V."/>
            <person name="Hibbett D."/>
            <person name="Nagy L.G."/>
            <person name="Martin F.M."/>
        </authorList>
    </citation>
    <scope>NUCLEOTIDE SEQUENCE</scope>
    <source>
        <strain evidence="2">UP504</strain>
    </source>
</reference>
<feature type="compositionally biased region" description="Low complexity" evidence="1">
    <location>
        <begin position="316"/>
        <end position="328"/>
    </location>
</feature>
<dbReference type="Proteomes" id="UP000886523">
    <property type="component" value="Unassembled WGS sequence"/>
</dbReference>
<name>A0A9P6DJ48_9AGAM</name>
<keyword evidence="3" id="KW-1185">Reference proteome</keyword>
<feature type="region of interest" description="Disordered" evidence="1">
    <location>
        <begin position="306"/>
        <end position="361"/>
    </location>
</feature>
<feature type="region of interest" description="Disordered" evidence="1">
    <location>
        <begin position="392"/>
        <end position="561"/>
    </location>
</feature>
<feature type="compositionally biased region" description="Acidic residues" evidence="1">
    <location>
        <begin position="1"/>
        <end position="10"/>
    </location>
</feature>
<proteinExistence type="predicted"/>
<feature type="compositionally biased region" description="Basic residues" evidence="1">
    <location>
        <begin position="452"/>
        <end position="462"/>
    </location>
</feature>
<feature type="region of interest" description="Disordered" evidence="1">
    <location>
        <begin position="1"/>
        <end position="50"/>
    </location>
</feature>
<feature type="compositionally biased region" description="Basic and acidic residues" evidence="1">
    <location>
        <begin position="550"/>
        <end position="559"/>
    </location>
</feature>
<gene>
    <name evidence="2" type="ORF">BS47DRAFT_1368723</name>
</gene>
<feature type="compositionally biased region" description="Basic and acidic residues" evidence="1">
    <location>
        <begin position="399"/>
        <end position="411"/>
    </location>
</feature>
<evidence type="ECO:0000313" key="3">
    <source>
        <dbReference type="Proteomes" id="UP000886523"/>
    </source>
</evidence>
<feature type="compositionally biased region" description="Polar residues" evidence="1">
    <location>
        <begin position="496"/>
        <end position="513"/>
    </location>
</feature>
<sequence>METCAEDDFAMEGSISTTGGKGSWWGEGIPIQEGDNSSGGAEATAKTQDGWPIILRRKTEGDHPPKFQGPLRGPDLVTNRFACQNMGLSASKRRSGRMLLGMFHARAIESGGWHPSLPGSCTKCCRSRWITAGFLVIVRAFVGVVGITGGPGCHNSSWTSARSDDKRSSSMNVPINQFSVGHLGVSVRLYRETKKTARFMSIVLRACSSRPRRRTFPQVPASHECDPLRNVANLLKIERRGGSDDMVQGDGHRAIIRDWNERMMGNGWVAGLREDRKVAGMEITLEEGNEALNWSDVLLPPLGIQLDDRHKYGTDPRQNPPQQRGPNGKSQTKQTTDRPMGSPRNHTPAAAAQPKPGHMKTRRTIARTKQGSHANHTPAAAGVWYARLCPTSNQQNEEPLNKDERNGEPLKRARPHTRQRRGPDQPGFKQHRATENTPNGIRNKHKGEPRQVRTRPPSKPHTRCGGLPPERQEINEDPPYEPPPPPRNDNPRATRESLSVRTHNPHQTRTNRPPNEPLPLGNDDATRENKRNPPTMNRQTKPANGSPRRKTPETPDRATHPLRRVCGNIQVVI</sequence>
<protein>
    <submittedName>
        <fullName evidence="2">Uncharacterized protein</fullName>
    </submittedName>
</protein>
<feature type="compositionally biased region" description="Polar residues" evidence="1">
    <location>
        <begin position="532"/>
        <end position="543"/>
    </location>
</feature>